<feature type="region of interest" description="Disordered" evidence="1">
    <location>
        <begin position="1"/>
        <end position="28"/>
    </location>
</feature>
<comment type="caution">
    <text evidence="2">The sequence shown here is derived from an EMBL/GenBank/DDBJ whole genome shotgun (WGS) entry which is preliminary data.</text>
</comment>
<dbReference type="STRING" id="363999.A0A439D7P5"/>
<name>A0A439D7P5_9PEZI</name>
<dbReference type="EMBL" id="RYZI01000114">
    <property type="protein sequence ID" value="RWA10423.1"/>
    <property type="molecule type" value="Genomic_DNA"/>
</dbReference>
<dbReference type="Proteomes" id="UP000286045">
    <property type="component" value="Unassembled WGS sequence"/>
</dbReference>
<accession>A0A439D7P5</accession>
<evidence type="ECO:0000256" key="1">
    <source>
        <dbReference type="SAM" id="MobiDB-lite"/>
    </source>
</evidence>
<dbReference type="AlphaFoldDB" id="A0A439D7P5"/>
<keyword evidence="3" id="KW-1185">Reference proteome</keyword>
<reference evidence="2 3" key="1">
    <citation type="submission" date="2018-12" db="EMBL/GenBank/DDBJ databases">
        <title>Draft genome sequence of Xylaria grammica IHI A82.</title>
        <authorList>
            <person name="Buettner E."/>
            <person name="Kellner H."/>
        </authorList>
    </citation>
    <scope>NUCLEOTIDE SEQUENCE [LARGE SCALE GENOMIC DNA]</scope>
    <source>
        <strain evidence="2 3">IHI A82</strain>
    </source>
</reference>
<organism evidence="2 3">
    <name type="scientific">Xylaria grammica</name>
    <dbReference type="NCBI Taxonomy" id="363999"/>
    <lineage>
        <taxon>Eukaryota</taxon>
        <taxon>Fungi</taxon>
        <taxon>Dikarya</taxon>
        <taxon>Ascomycota</taxon>
        <taxon>Pezizomycotina</taxon>
        <taxon>Sordariomycetes</taxon>
        <taxon>Xylariomycetidae</taxon>
        <taxon>Xylariales</taxon>
        <taxon>Xylariaceae</taxon>
        <taxon>Xylaria</taxon>
    </lineage>
</organism>
<evidence type="ECO:0000313" key="3">
    <source>
        <dbReference type="Proteomes" id="UP000286045"/>
    </source>
</evidence>
<gene>
    <name evidence="2" type="ORF">EKO27_g4681</name>
</gene>
<proteinExistence type="predicted"/>
<evidence type="ECO:0000313" key="2">
    <source>
        <dbReference type="EMBL" id="RWA10423.1"/>
    </source>
</evidence>
<protein>
    <submittedName>
        <fullName evidence="2">Uncharacterized protein</fullName>
    </submittedName>
</protein>
<sequence>MSGPDPEPEPGLQPVPPSLRQKAWRSPSPNRLRALTTTPIYTNVRKKTSIGVLIDSYRLRVEDEHNFEGKKAVDSIHGGAESGLAGFREFLRLAGGRAGLLPPWWNAEKQEACEKLGMDSSEWQDLRRAVEKSDVIAHYGDSRFPMQLRMLAEMVIGRGLGGSDGTQMRKTMVMMEGGGMGGGPMNATTMDLLTGNTSAV</sequence>